<dbReference type="OrthoDB" id="30069at2759"/>
<evidence type="ECO:0000313" key="2">
    <source>
        <dbReference type="EMBL" id="ELP92621.1"/>
    </source>
</evidence>
<proteinExistence type="predicted"/>
<name>A0A0A1UBL8_ENTIV</name>
<sequence length="269" mass="30542">MAKHPTVLDLNQLIAAYTNSQITPFKCKIVVSDNDSERRFMEQYIAANPPTSTNGISQTIGSTNNLFSNSLVSQTPSYGLSMYGTTPQPNDIEKYMKPIGEPGKCQIEVSFFKGLEMRSTFQTNRQEELVKEVEGIQKEMQEALSAIQDEVTERVEEVKERANKLDEKILTVLTSVGVCDEQTLDRFKDLLQKVENCDVEKKLTQLLGVVKEIQTPVAPNIFDEETTKNVTNLLFEEQEIIVGIGRQVTELRAKLEEMKRRHDKLNELH</sequence>
<dbReference type="VEuPathDB" id="AmoebaDB:EIN_369430"/>
<reference evidence="2 3" key="1">
    <citation type="submission" date="2012-10" db="EMBL/GenBank/DDBJ databases">
        <authorList>
            <person name="Zafar N."/>
            <person name="Inman J."/>
            <person name="Hall N."/>
            <person name="Lorenzi H."/>
            <person name="Caler E."/>
        </authorList>
    </citation>
    <scope>NUCLEOTIDE SEQUENCE [LARGE SCALE GENOMIC DNA]</scope>
    <source>
        <strain evidence="2 3">IP1</strain>
    </source>
</reference>
<dbReference type="EMBL" id="KB206332">
    <property type="protein sequence ID" value="ELP92621.1"/>
    <property type="molecule type" value="Genomic_DNA"/>
</dbReference>
<accession>A0A0A1UBL8</accession>
<dbReference type="AlphaFoldDB" id="A0A0A1UBL8"/>
<dbReference type="OMA" id="KPIGEPG"/>
<dbReference type="GeneID" id="14891641"/>
<dbReference type="Proteomes" id="UP000014680">
    <property type="component" value="Unassembled WGS sequence"/>
</dbReference>
<evidence type="ECO:0000313" key="3">
    <source>
        <dbReference type="Proteomes" id="UP000014680"/>
    </source>
</evidence>
<organism evidence="2 3">
    <name type="scientific">Entamoeba invadens IP1</name>
    <dbReference type="NCBI Taxonomy" id="370355"/>
    <lineage>
        <taxon>Eukaryota</taxon>
        <taxon>Amoebozoa</taxon>
        <taxon>Evosea</taxon>
        <taxon>Archamoebae</taxon>
        <taxon>Mastigamoebida</taxon>
        <taxon>Entamoebidae</taxon>
        <taxon>Entamoeba</taxon>
    </lineage>
</organism>
<protein>
    <submittedName>
        <fullName evidence="2">Uncharacterized protein</fullName>
    </submittedName>
</protein>
<dbReference type="RefSeq" id="XP_004259392.1">
    <property type="nucleotide sequence ID" value="XM_004259344.1"/>
</dbReference>
<gene>
    <name evidence="2" type="ORF">EIN_369430</name>
</gene>
<feature type="coiled-coil region" evidence="1">
    <location>
        <begin position="241"/>
        <end position="268"/>
    </location>
</feature>
<evidence type="ECO:0000256" key="1">
    <source>
        <dbReference type="SAM" id="Coils"/>
    </source>
</evidence>
<feature type="coiled-coil region" evidence="1">
    <location>
        <begin position="126"/>
        <end position="168"/>
    </location>
</feature>
<keyword evidence="1" id="KW-0175">Coiled coil</keyword>
<dbReference type="KEGG" id="eiv:EIN_369430"/>
<keyword evidence="3" id="KW-1185">Reference proteome</keyword>